<accession>N1VXF9</accession>
<sequence>MDPMRKSLKKGTDFLLIGMGEFTLISNEMVFPSSGTKSAILIQNKG</sequence>
<gene>
    <name evidence="1" type="ORF">LEP1GSC203_0850</name>
</gene>
<dbReference type="AlphaFoldDB" id="N1VXF9"/>
<evidence type="ECO:0000313" key="2">
    <source>
        <dbReference type="Proteomes" id="UP000012371"/>
    </source>
</evidence>
<protein>
    <submittedName>
        <fullName evidence="1">Uncharacterized protein</fullName>
    </submittedName>
</protein>
<dbReference type="EMBL" id="AOGW02000018">
    <property type="protein sequence ID" value="EMY60116.1"/>
    <property type="molecule type" value="Genomic_DNA"/>
</dbReference>
<reference evidence="1" key="1">
    <citation type="submission" date="2013-03" db="EMBL/GenBank/DDBJ databases">
        <authorList>
            <person name="Harkins D.M."/>
            <person name="Durkin A.S."/>
            <person name="Brinkac L.M."/>
            <person name="Haft D.H."/>
            <person name="Selengut J.D."/>
            <person name="Sanka R."/>
            <person name="DePew J."/>
            <person name="Purushe J."/>
            <person name="Hartskeerl R.A."/>
            <person name="Ahmed A."/>
            <person name="van der Linden H."/>
            <person name="Goris M.G.A."/>
            <person name="Vinetz J.M."/>
            <person name="Sutton G.G."/>
            <person name="Nierman W.C."/>
            <person name="Fouts D.E."/>
        </authorList>
    </citation>
    <scope>NUCLEOTIDE SEQUENCE [LARGE SCALE GENOMIC DNA]</scope>
    <source>
        <strain evidence="1">LT 11-33</strain>
    </source>
</reference>
<name>N1VXF9_9LEPT</name>
<comment type="caution">
    <text evidence="1">The sequence shown here is derived from an EMBL/GenBank/DDBJ whole genome shotgun (WGS) entry which is preliminary data.</text>
</comment>
<keyword evidence="2" id="KW-1185">Reference proteome</keyword>
<proteinExistence type="predicted"/>
<organism evidence="1 2">
    <name type="scientific">Leptospira terpstrae serovar Hualin str. LT 11-33 = ATCC 700639</name>
    <dbReference type="NCBI Taxonomy" id="1257025"/>
    <lineage>
        <taxon>Bacteria</taxon>
        <taxon>Pseudomonadati</taxon>
        <taxon>Spirochaetota</taxon>
        <taxon>Spirochaetia</taxon>
        <taxon>Leptospirales</taxon>
        <taxon>Leptospiraceae</taxon>
        <taxon>Leptospira</taxon>
    </lineage>
</organism>
<evidence type="ECO:0000313" key="1">
    <source>
        <dbReference type="EMBL" id="EMY60116.1"/>
    </source>
</evidence>
<dbReference type="STRING" id="1257025.LEP1GSC203_0850"/>
<dbReference type="Proteomes" id="UP000012371">
    <property type="component" value="Unassembled WGS sequence"/>
</dbReference>